<dbReference type="PRINTS" id="PR00726">
    <property type="entry name" value="LEXASERPTASE"/>
</dbReference>
<dbReference type="InterPro" id="IPR015927">
    <property type="entry name" value="Peptidase_S24_S26A/B/C"/>
</dbReference>
<dbReference type="InterPro" id="IPR050077">
    <property type="entry name" value="LexA_repressor"/>
</dbReference>
<protein>
    <recommendedName>
        <fullName evidence="9">Peptidase S24/S26A/S26B/S26C domain-containing protein</fullName>
    </recommendedName>
</protein>
<sequence>MALDGLRCRPRPTLPHRAPDKRPSRASTTLKAPATLKGSGQTISTASRQLGAVAKAGLSDRSGQTPCKSPRSKLIFVTVISGDRVMTELRKRGGARSGAGRPPGEPSAVVRLPLPLAAFAKRMRDGSLRAGDINAFLDVSALRTASVPLASAAAACGFPSPADDYMDRPLDFNDLLVKNPAATFAVRISGESMRDRGMLPGDIAVVDRSRSAVSGCIVLGLVGGEFTIKTYRLKAGGVVLEAANPAFAPIVITEASAFEVWGVVTGVIRTF</sequence>
<keyword evidence="2" id="KW-0227">DNA damage</keyword>
<evidence type="ECO:0000313" key="11">
    <source>
        <dbReference type="Proteomes" id="UP000289411"/>
    </source>
</evidence>
<keyword evidence="5" id="KW-0234">DNA repair</keyword>
<keyword evidence="11" id="KW-1185">Reference proteome</keyword>
<evidence type="ECO:0000256" key="4">
    <source>
        <dbReference type="ARBA" id="ARBA00022813"/>
    </source>
</evidence>
<evidence type="ECO:0000256" key="3">
    <source>
        <dbReference type="ARBA" id="ARBA00022801"/>
    </source>
</evidence>
<dbReference type="GO" id="GO:0006355">
    <property type="term" value="P:regulation of DNA-templated transcription"/>
    <property type="evidence" value="ECO:0007669"/>
    <property type="project" value="InterPro"/>
</dbReference>
<evidence type="ECO:0000259" key="9">
    <source>
        <dbReference type="Pfam" id="PF00717"/>
    </source>
</evidence>
<evidence type="ECO:0000256" key="2">
    <source>
        <dbReference type="ARBA" id="ARBA00022763"/>
    </source>
</evidence>
<keyword evidence="6" id="KW-0742">SOS response</keyword>
<dbReference type="PANTHER" id="PTHR33516">
    <property type="entry name" value="LEXA REPRESSOR"/>
    <property type="match status" value="1"/>
</dbReference>
<dbReference type="InterPro" id="IPR006197">
    <property type="entry name" value="Peptidase_S24_LexA"/>
</dbReference>
<dbReference type="Proteomes" id="UP000289411">
    <property type="component" value="Unassembled WGS sequence"/>
</dbReference>
<dbReference type="CDD" id="cd06529">
    <property type="entry name" value="S24_LexA-like"/>
    <property type="match status" value="1"/>
</dbReference>
<comment type="similarity">
    <text evidence="1 7">Belongs to the peptidase S24 family.</text>
</comment>
<dbReference type="EMBL" id="QYBC01000020">
    <property type="protein sequence ID" value="RYB02412.1"/>
    <property type="molecule type" value="Genomic_DNA"/>
</dbReference>
<keyword evidence="3 7" id="KW-0378">Hydrolase</keyword>
<reference evidence="10 11" key="2">
    <citation type="submission" date="2019-02" db="EMBL/GenBank/DDBJ databases">
        <title>'Lichenibacterium ramalinii' gen. nov. sp. nov., 'Lichenibacterium minor' gen. nov. sp. nov.</title>
        <authorList>
            <person name="Pankratov T."/>
        </authorList>
    </citation>
    <scope>NUCLEOTIDE SEQUENCE [LARGE SCALE GENOMIC DNA]</scope>
    <source>
        <strain evidence="10 11">RmlP001</strain>
    </source>
</reference>
<keyword evidence="4 7" id="KW-0068">Autocatalytic cleavage</keyword>
<evidence type="ECO:0000256" key="7">
    <source>
        <dbReference type="RuleBase" id="RU003991"/>
    </source>
</evidence>
<feature type="domain" description="Peptidase S24/S26A/S26B/S26C" evidence="9">
    <location>
        <begin position="153"/>
        <end position="264"/>
    </location>
</feature>
<evidence type="ECO:0000256" key="8">
    <source>
        <dbReference type="SAM" id="MobiDB-lite"/>
    </source>
</evidence>
<dbReference type="GO" id="GO:0006281">
    <property type="term" value="P:DNA repair"/>
    <property type="evidence" value="ECO:0007669"/>
    <property type="project" value="UniProtKB-KW"/>
</dbReference>
<dbReference type="AlphaFoldDB" id="A0A4Q2R702"/>
<dbReference type="InterPro" id="IPR039418">
    <property type="entry name" value="LexA-like"/>
</dbReference>
<reference evidence="10 11" key="1">
    <citation type="submission" date="2018-09" db="EMBL/GenBank/DDBJ databases">
        <authorList>
            <person name="Grouzdev D.S."/>
            <person name="Krutkina M.S."/>
        </authorList>
    </citation>
    <scope>NUCLEOTIDE SEQUENCE [LARGE SCALE GENOMIC DNA]</scope>
    <source>
        <strain evidence="10 11">RmlP001</strain>
    </source>
</reference>
<dbReference type="Pfam" id="PF00717">
    <property type="entry name" value="Peptidase_S24"/>
    <property type="match status" value="1"/>
</dbReference>
<evidence type="ECO:0000256" key="1">
    <source>
        <dbReference type="ARBA" id="ARBA00007484"/>
    </source>
</evidence>
<evidence type="ECO:0000256" key="5">
    <source>
        <dbReference type="ARBA" id="ARBA00023204"/>
    </source>
</evidence>
<dbReference type="SUPFAM" id="SSF51306">
    <property type="entry name" value="LexA/Signal peptidase"/>
    <property type="match status" value="1"/>
</dbReference>
<dbReference type="PANTHER" id="PTHR33516:SF2">
    <property type="entry name" value="LEXA REPRESSOR-RELATED"/>
    <property type="match status" value="1"/>
</dbReference>
<accession>A0A4Q2R702</accession>
<gene>
    <name evidence="10" type="ORF">D3272_21015</name>
</gene>
<dbReference type="NCBIfam" id="NF007621">
    <property type="entry name" value="PRK10276.1"/>
    <property type="match status" value="1"/>
</dbReference>
<dbReference type="GO" id="GO:0009432">
    <property type="term" value="P:SOS response"/>
    <property type="evidence" value="ECO:0007669"/>
    <property type="project" value="UniProtKB-KW"/>
</dbReference>
<dbReference type="OrthoDB" id="9802364at2"/>
<comment type="caution">
    <text evidence="10">The sequence shown here is derived from an EMBL/GenBank/DDBJ whole genome shotgun (WGS) entry which is preliminary data.</text>
</comment>
<feature type="region of interest" description="Disordered" evidence="8">
    <location>
        <begin position="1"/>
        <end position="42"/>
    </location>
</feature>
<dbReference type="InterPro" id="IPR036286">
    <property type="entry name" value="LexA/Signal_pep-like_sf"/>
</dbReference>
<evidence type="ECO:0000313" key="10">
    <source>
        <dbReference type="EMBL" id="RYB02412.1"/>
    </source>
</evidence>
<name>A0A4Q2R702_9HYPH</name>
<proteinExistence type="inferred from homology"/>
<evidence type="ECO:0000256" key="6">
    <source>
        <dbReference type="ARBA" id="ARBA00023236"/>
    </source>
</evidence>
<dbReference type="GO" id="GO:0003677">
    <property type="term" value="F:DNA binding"/>
    <property type="evidence" value="ECO:0007669"/>
    <property type="project" value="InterPro"/>
</dbReference>
<dbReference type="Gene3D" id="2.10.109.10">
    <property type="entry name" value="Umud Fragment, subunit A"/>
    <property type="match status" value="1"/>
</dbReference>
<dbReference type="GO" id="GO:0016787">
    <property type="term" value="F:hydrolase activity"/>
    <property type="evidence" value="ECO:0007669"/>
    <property type="project" value="UniProtKB-KW"/>
</dbReference>
<organism evidence="10 11">
    <name type="scientific">Lichenibacterium ramalinae</name>
    <dbReference type="NCBI Taxonomy" id="2316527"/>
    <lineage>
        <taxon>Bacteria</taxon>
        <taxon>Pseudomonadati</taxon>
        <taxon>Pseudomonadota</taxon>
        <taxon>Alphaproteobacteria</taxon>
        <taxon>Hyphomicrobiales</taxon>
        <taxon>Lichenihabitantaceae</taxon>
        <taxon>Lichenibacterium</taxon>
    </lineage>
</organism>